<dbReference type="InterPro" id="IPR050235">
    <property type="entry name" value="CK1_Ser-Thr_kinase"/>
</dbReference>
<comment type="caution">
    <text evidence="1">The sequence shown here is derived from an EMBL/GenBank/DDBJ whole genome shotgun (WGS) entry which is preliminary data.</text>
</comment>
<gene>
    <name evidence="1" type="ORF">BOX15_Mlig011427g1</name>
</gene>
<dbReference type="STRING" id="282301.A0A267GG96"/>
<dbReference type="AlphaFoldDB" id="A0A267GG96"/>
<organism evidence="1 2">
    <name type="scientific">Macrostomum lignano</name>
    <dbReference type="NCBI Taxonomy" id="282301"/>
    <lineage>
        <taxon>Eukaryota</taxon>
        <taxon>Metazoa</taxon>
        <taxon>Spiralia</taxon>
        <taxon>Lophotrochozoa</taxon>
        <taxon>Platyhelminthes</taxon>
        <taxon>Rhabditophora</taxon>
        <taxon>Macrostomorpha</taxon>
        <taxon>Macrostomida</taxon>
        <taxon>Macrostomidae</taxon>
        <taxon>Macrostomum</taxon>
    </lineage>
</organism>
<dbReference type="SUPFAM" id="SSF56112">
    <property type="entry name" value="Protein kinase-like (PK-like)"/>
    <property type="match status" value="1"/>
</dbReference>
<dbReference type="Proteomes" id="UP000215902">
    <property type="component" value="Unassembled WGS sequence"/>
</dbReference>
<evidence type="ECO:0000313" key="2">
    <source>
        <dbReference type="Proteomes" id="UP000215902"/>
    </source>
</evidence>
<name>A0A267GG96_9PLAT</name>
<protein>
    <recommendedName>
        <fullName evidence="3">Protein kinase domain-containing protein</fullName>
    </recommendedName>
</protein>
<reference evidence="1 2" key="1">
    <citation type="submission" date="2017-06" db="EMBL/GenBank/DDBJ databases">
        <title>A platform for efficient transgenesis in Macrostomum lignano, a flatworm model organism for stem cell research.</title>
        <authorList>
            <person name="Berezikov E."/>
        </authorList>
    </citation>
    <scope>NUCLEOTIDE SEQUENCE [LARGE SCALE GENOMIC DNA]</scope>
    <source>
        <strain evidence="1">DV1</strain>
        <tissue evidence="1">Whole organism</tissue>
    </source>
</reference>
<evidence type="ECO:0000313" key="1">
    <source>
        <dbReference type="EMBL" id="PAA84232.1"/>
    </source>
</evidence>
<keyword evidence="2" id="KW-1185">Reference proteome</keyword>
<sequence length="251" mass="29012">MGHSISLRNDLESGESFKDRLEQFQCFSQIGLFNLNGRIMLAHDRKALPSNQLNMIILHKTRMAGRQLQQLMLYKLPWVLVRTEMLEAKRDSVGTIDSGRSEDCHLRKEAHLLSFFEGVDSFPQILCDTTQRHSGCEYAVLVTTLVGPSLEQIFRDYVSKSSHSDTAKSDLLRGVRNVRHHIGLDEANIGRIVREMLDRIREFHDKGFIHCNISLESFHYGVYPRHKGRLFLVNYSHAQRFVFLVLSMHCK</sequence>
<dbReference type="InterPro" id="IPR011009">
    <property type="entry name" value="Kinase-like_dom_sf"/>
</dbReference>
<evidence type="ECO:0008006" key="3">
    <source>
        <dbReference type="Google" id="ProtNLM"/>
    </source>
</evidence>
<dbReference type="EMBL" id="NIVC01000385">
    <property type="protein sequence ID" value="PAA84232.1"/>
    <property type="molecule type" value="Genomic_DNA"/>
</dbReference>
<dbReference type="Gene3D" id="1.10.510.10">
    <property type="entry name" value="Transferase(Phosphotransferase) domain 1"/>
    <property type="match status" value="1"/>
</dbReference>
<dbReference type="PANTHER" id="PTHR11909">
    <property type="entry name" value="CASEIN KINASE-RELATED"/>
    <property type="match status" value="1"/>
</dbReference>
<proteinExistence type="predicted"/>
<accession>A0A267GG96</accession>